<feature type="transmembrane region" description="Helical" evidence="1">
    <location>
        <begin position="20"/>
        <end position="40"/>
    </location>
</feature>
<sequence length="330" mass="38554">MANNKKISFFMNKCKLNSVLHFLDKYYSIIIGIIVLFFFIKSINISNLSQDYKFYLLLLAIATLTAYKEIRRDVKILPFLILAVPFLLFIMYINKHGYTFWGKMLSWQISRDIVVDLNPSFKNIPFNDAGFARIFQTETLTWFFRLVYNNGFVVPALIPMYRAALSKDFRKMMRYTLSAHVLQVFLITPFYLMFHLQEVWYVNGHPDGLARNLSPEAAAGVTLNCFPSMHTSIAFAMFLVVLHEKDKIFKYIWSFFCLSVVYSTMYLEIHWIIDVFGGMILAFVTVKLVDFILAKGKILLRDKLNRFYYKKPKETVCLDNVLVGNSTSLY</sequence>
<reference evidence="3" key="1">
    <citation type="submission" date="2013-10" db="EMBL/GenBank/DDBJ databases">
        <title>Draft genome sequence of Clostridium botulinum type B strain Osaka05.</title>
        <authorList>
            <person name="Sakaguchi Y."/>
            <person name="Hosomi K."/>
            <person name="Uchiyama J."/>
            <person name="Ogura Y."/>
            <person name="Sakaguchi M."/>
            <person name="Kohda T."/>
            <person name="Mukamoto M."/>
            <person name="Misawa N."/>
            <person name="Matsuzaki S."/>
            <person name="Hayashi T."/>
            <person name="Kozaki S."/>
        </authorList>
    </citation>
    <scope>NUCLEOTIDE SEQUENCE</scope>
    <source>
        <strain evidence="3">Osaka05</strain>
    </source>
</reference>
<feature type="transmembrane region" description="Helical" evidence="1">
    <location>
        <begin position="248"/>
        <end position="265"/>
    </location>
</feature>
<dbReference type="RefSeq" id="WP_030037019.1">
    <property type="nucleotide sequence ID" value="NZ_DF384213.1"/>
</dbReference>
<evidence type="ECO:0000313" key="3">
    <source>
        <dbReference type="EMBL" id="GAE03775.1"/>
    </source>
</evidence>
<feature type="transmembrane region" description="Helical" evidence="1">
    <location>
        <begin position="77"/>
        <end position="94"/>
    </location>
</feature>
<protein>
    <submittedName>
        <fullName evidence="3">PAP2 family protein</fullName>
    </submittedName>
</protein>
<dbReference type="SUPFAM" id="SSF48317">
    <property type="entry name" value="Acid phosphatase/Vanadium-dependent haloperoxidase"/>
    <property type="match status" value="1"/>
</dbReference>
<name>A0A0S6U9H7_CLOBO</name>
<proteinExistence type="predicted"/>
<accession>A0A0S6U9H7</accession>
<feature type="transmembrane region" description="Helical" evidence="1">
    <location>
        <begin position="177"/>
        <end position="197"/>
    </location>
</feature>
<dbReference type="InterPro" id="IPR036938">
    <property type="entry name" value="PAP2/HPO_sf"/>
</dbReference>
<dbReference type="Pfam" id="PF01569">
    <property type="entry name" value="PAP2"/>
    <property type="match status" value="1"/>
</dbReference>
<feature type="transmembrane region" description="Helical" evidence="1">
    <location>
        <begin position="146"/>
        <end position="165"/>
    </location>
</feature>
<dbReference type="InterPro" id="IPR000326">
    <property type="entry name" value="PAP2/HPO"/>
</dbReference>
<dbReference type="HOGENOM" id="CLU_074309_0_0_9"/>
<organism evidence="3">
    <name type="scientific">Clostridium botulinum B str. Osaka05</name>
    <dbReference type="NCBI Taxonomy" id="1407017"/>
    <lineage>
        <taxon>Bacteria</taxon>
        <taxon>Bacillati</taxon>
        <taxon>Bacillota</taxon>
        <taxon>Clostridia</taxon>
        <taxon>Eubacteriales</taxon>
        <taxon>Clostridiaceae</taxon>
        <taxon>Clostridium</taxon>
    </lineage>
</organism>
<dbReference type="EMBL" id="DF384213">
    <property type="protein sequence ID" value="GAE03775.1"/>
    <property type="molecule type" value="Genomic_DNA"/>
</dbReference>
<dbReference type="PANTHER" id="PTHR31310:SF7">
    <property type="entry name" value="PA-PHOSPHATASE RELATED-FAMILY PROTEIN DDB_G0268928"/>
    <property type="match status" value="1"/>
</dbReference>
<keyword evidence="1" id="KW-1133">Transmembrane helix</keyword>
<dbReference type="Proteomes" id="UP000054164">
    <property type="component" value="Unassembled WGS sequence"/>
</dbReference>
<feature type="domain" description="Phosphatidic acid phosphatase type 2/haloperoxidase" evidence="2">
    <location>
        <begin position="223"/>
        <end position="288"/>
    </location>
</feature>
<dbReference type="InterPro" id="IPR052185">
    <property type="entry name" value="IPC_Synthase-Related"/>
</dbReference>
<dbReference type="CDD" id="cd03386">
    <property type="entry name" value="PAP2_Aur1_like"/>
    <property type="match status" value="1"/>
</dbReference>
<dbReference type="Gene3D" id="1.20.144.10">
    <property type="entry name" value="Phosphatidic acid phosphatase type 2/haloperoxidase"/>
    <property type="match status" value="1"/>
</dbReference>
<evidence type="ECO:0000256" key="1">
    <source>
        <dbReference type="SAM" id="Phobius"/>
    </source>
</evidence>
<feature type="transmembrane region" description="Helical" evidence="1">
    <location>
        <begin position="217"/>
        <end position="241"/>
    </location>
</feature>
<keyword evidence="1" id="KW-0812">Transmembrane</keyword>
<gene>
    <name evidence="3" type="ORF">CBO05C_3465</name>
</gene>
<dbReference type="PANTHER" id="PTHR31310">
    <property type="match status" value="1"/>
</dbReference>
<keyword evidence="1" id="KW-0472">Membrane</keyword>
<dbReference type="AlphaFoldDB" id="A0A0S6U9H7"/>
<evidence type="ECO:0000259" key="2">
    <source>
        <dbReference type="Pfam" id="PF01569"/>
    </source>
</evidence>
<feature type="transmembrane region" description="Helical" evidence="1">
    <location>
        <begin position="271"/>
        <end position="293"/>
    </location>
</feature>